<dbReference type="EMBL" id="RWKW01000171">
    <property type="protein sequence ID" value="RST78918.1"/>
    <property type="molecule type" value="Genomic_DNA"/>
</dbReference>
<organism evidence="1 2">
    <name type="scientific">Aquibium carbonis</name>
    <dbReference type="NCBI Taxonomy" id="2495581"/>
    <lineage>
        <taxon>Bacteria</taxon>
        <taxon>Pseudomonadati</taxon>
        <taxon>Pseudomonadota</taxon>
        <taxon>Alphaproteobacteria</taxon>
        <taxon>Hyphomicrobiales</taxon>
        <taxon>Phyllobacteriaceae</taxon>
        <taxon>Aquibium</taxon>
    </lineage>
</organism>
<evidence type="ECO:0000313" key="2">
    <source>
        <dbReference type="Proteomes" id="UP000278398"/>
    </source>
</evidence>
<dbReference type="AlphaFoldDB" id="A0A429YC01"/>
<dbReference type="Proteomes" id="UP000278398">
    <property type="component" value="Unassembled WGS sequence"/>
</dbReference>
<name>A0A429YC01_9HYPH</name>
<protein>
    <submittedName>
        <fullName evidence="1">Phage head-tail adapter protein</fullName>
    </submittedName>
</protein>
<comment type="caution">
    <text evidence="1">The sequence shown here is derived from an EMBL/GenBank/DDBJ whole genome shotgun (WGS) entry which is preliminary data.</text>
</comment>
<sequence length="42" mass="4463">MRARRIDPGRLRLPMALEALAAVPDGAGGHTESWTPVATLHA</sequence>
<reference evidence="1 2" key="1">
    <citation type="submission" date="2018-12" db="EMBL/GenBank/DDBJ databases">
        <title>Mesorhizobium carbonis sp. nov., isolated from coal mine water.</title>
        <authorList>
            <person name="Xin W."/>
            <person name="Xu Z."/>
            <person name="Xiang F."/>
            <person name="Zhang J."/>
            <person name="Xi L."/>
            <person name="Liu J."/>
        </authorList>
    </citation>
    <scope>NUCLEOTIDE SEQUENCE [LARGE SCALE GENOMIC DNA]</scope>
    <source>
        <strain evidence="1 2">B2.3</strain>
    </source>
</reference>
<evidence type="ECO:0000313" key="1">
    <source>
        <dbReference type="EMBL" id="RST78918.1"/>
    </source>
</evidence>
<keyword evidence="2" id="KW-1185">Reference proteome</keyword>
<accession>A0A429YC01</accession>
<gene>
    <name evidence="1" type="ORF">EJC49_25320</name>
</gene>
<feature type="non-terminal residue" evidence="1">
    <location>
        <position position="42"/>
    </location>
</feature>
<proteinExistence type="predicted"/>